<gene>
    <name evidence="3" type="ORF">DRF58_12610</name>
</gene>
<proteinExistence type="predicted"/>
<evidence type="ECO:0000313" key="4">
    <source>
        <dbReference type="Proteomes" id="UP000256326"/>
    </source>
</evidence>
<keyword evidence="4" id="KW-1185">Reference proteome</keyword>
<dbReference type="PANTHER" id="PTHR12526">
    <property type="entry name" value="GLYCOSYLTRANSFERASE"/>
    <property type="match status" value="1"/>
</dbReference>
<accession>A0A3D9CTS0</accession>
<name>A0A3D9CTS0_9FLAO</name>
<dbReference type="PANTHER" id="PTHR12526:SF630">
    <property type="entry name" value="GLYCOSYLTRANSFERASE"/>
    <property type="match status" value="1"/>
</dbReference>
<dbReference type="GO" id="GO:0016757">
    <property type="term" value="F:glycosyltransferase activity"/>
    <property type="evidence" value="ECO:0007669"/>
    <property type="project" value="InterPro"/>
</dbReference>
<dbReference type="Gene3D" id="3.40.50.2000">
    <property type="entry name" value="Glycogen Phosphorylase B"/>
    <property type="match status" value="2"/>
</dbReference>
<organism evidence="3 4">
    <name type="scientific">Epilithonimonas hispanica</name>
    <dbReference type="NCBI Taxonomy" id="358687"/>
    <lineage>
        <taxon>Bacteria</taxon>
        <taxon>Pseudomonadati</taxon>
        <taxon>Bacteroidota</taxon>
        <taxon>Flavobacteriia</taxon>
        <taxon>Flavobacteriales</taxon>
        <taxon>Weeksellaceae</taxon>
        <taxon>Chryseobacterium group</taxon>
        <taxon>Epilithonimonas</taxon>
    </lineage>
</organism>
<dbReference type="SUPFAM" id="SSF53756">
    <property type="entry name" value="UDP-Glycosyltransferase/glycogen phosphorylase"/>
    <property type="match status" value="1"/>
</dbReference>
<dbReference type="EMBL" id="QNUG01000028">
    <property type="protein sequence ID" value="REC69183.1"/>
    <property type="molecule type" value="Genomic_DNA"/>
</dbReference>
<protein>
    <submittedName>
        <fullName evidence="3">Uncharacterized protein</fullName>
    </submittedName>
</protein>
<dbReference type="Pfam" id="PF13439">
    <property type="entry name" value="Glyco_transf_4"/>
    <property type="match status" value="1"/>
</dbReference>
<dbReference type="Pfam" id="PF00534">
    <property type="entry name" value="Glycos_transf_1"/>
    <property type="match status" value="1"/>
</dbReference>
<evidence type="ECO:0000313" key="3">
    <source>
        <dbReference type="EMBL" id="REC69183.1"/>
    </source>
</evidence>
<feature type="domain" description="Glycosyltransferase subfamily 4-like N-terminal" evidence="2">
    <location>
        <begin position="13"/>
        <end position="166"/>
    </location>
</feature>
<dbReference type="RefSeq" id="WP_116035943.1">
    <property type="nucleotide sequence ID" value="NZ_JBHLVV010000057.1"/>
</dbReference>
<sequence>MKILRLTTLLDFGGQEKQYLSLTEKPELLKHQYIFAAIGFGGNAEKILKERGFEVHILNQNFSIKNISNIWTVYKLIKKINPDIVHTAAAEANFFGVLAARLVGVNVIIGEEVGIPNHSSIAQKVFRWVYRFADKVVGVSQSVKNYLVSINEISENKGEVIYNPVSIPTQFPKAVSEKFEIVYVGRLEAVKNVEGLIRAFANSENDNMHLTIVGDGRERNNLEELTSHLKMESKVTFVGFSSEPSKYLSNADLFVLPSYSEGFGIAAAEAMFLQIPVLCSNVGGIPEFVVNGENGWLFNPNNIDELSSKLNDIFVLDNAALKQIGLNGYNSVNTQFTIEKYIQNLERFYNKLSHD</sequence>
<dbReference type="InterPro" id="IPR001296">
    <property type="entry name" value="Glyco_trans_1"/>
</dbReference>
<dbReference type="InterPro" id="IPR028098">
    <property type="entry name" value="Glyco_trans_4-like_N"/>
</dbReference>
<dbReference type="Proteomes" id="UP000256326">
    <property type="component" value="Unassembled WGS sequence"/>
</dbReference>
<dbReference type="OrthoDB" id="9811239at2"/>
<evidence type="ECO:0000259" key="1">
    <source>
        <dbReference type="Pfam" id="PF00534"/>
    </source>
</evidence>
<evidence type="ECO:0000259" key="2">
    <source>
        <dbReference type="Pfam" id="PF13439"/>
    </source>
</evidence>
<dbReference type="AlphaFoldDB" id="A0A3D9CTS0"/>
<feature type="domain" description="Glycosyl transferase family 1" evidence="1">
    <location>
        <begin position="175"/>
        <end position="316"/>
    </location>
</feature>
<comment type="caution">
    <text evidence="3">The sequence shown here is derived from an EMBL/GenBank/DDBJ whole genome shotgun (WGS) entry which is preliminary data.</text>
</comment>
<reference evidence="3 4" key="1">
    <citation type="journal article" date="2006" name="Int. J. Syst. Evol. Microbiol.">
        <title>Chryseobacterium hispanicum sp. nov., isolated from the drinking water distribution system of Sevilla, Spain.</title>
        <authorList>
            <person name="Gallego V."/>
            <person name="Garcia M.T."/>
            <person name="Ventosa A."/>
        </authorList>
    </citation>
    <scope>NUCLEOTIDE SEQUENCE [LARGE SCALE GENOMIC DNA]</scope>
    <source>
        <strain evidence="3 4">KCTC 22104</strain>
    </source>
</reference>